<organism evidence="2 3">
    <name type="scientific">Riccia fluitans</name>
    <dbReference type="NCBI Taxonomy" id="41844"/>
    <lineage>
        <taxon>Eukaryota</taxon>
        <taxon>Viridiplantae</taxon>
        <taxon>Streptophyta</taxon>
        <taxon>Embryophyta</taxon>
        <taxon>Marchantiophyta</taxon>
        <taxon>Marchantiopsida</taxon>
        <taxon>Marchantiidae</taxon>
        <taxon>Marchantiales</taxon>
        <taxon>Ricciaceae</taxon>
        <taxon>Riccia</taxon>
    </lineage>
</organism>
<dbReference type="AlphaFoldDB" id="A0ABD1YZJ9"/>
<evidence type="ECO:0000313" key="3">
    <source>
        <dbReference type="Proteomes" id="UP001605036"/>
    </source>
</evidence>
<gene>
    <name evidence="2" type="ORF">R1flu_007397</name>
</gene>
<dbReference type="EMBL" id="JBHFFA010000003">
    <property type="protein sequence ID" value="KAL2635918.1"/>
    <property type="molecule type" value="Genomic_DNA"/>
</dbReference>
<protein>
    <submittedName>
        <fullName evidence="2">Uncharacterized protein</fullName>
    </submittedName>
</protein>
<evidence type="ECO:0000313" key="2">
    <source>
        <dbReference type="EMBL" id="KAL2635918.1"/>
    </source>
</evidence>
<dbReference type="PANTHER" id="PTHR37727">
    <property type="entry name" value="ECOTROPIC VIRAL INTEGRATION SITE PROTEIN"/>
    <property type="match status" value="1"/>
</dbReference>
<reference evidence="2 3" key="1">
    <citation type="submission" date="2024-09" db="EMBL/GenBank/DDBJ databases">
        <title>Chromosome-scale assembly of Riccia fluitans.</title>
        <authorList>
            <person name="Paukszto L."/>
            <person name="Sawicki J."/>
            <person name="Karawczyk K."/>
            <person name="Piernik-Szablinska J."/>
            <person name="Szczecinska M."/>
            <person name="Mazdziarz M."/>
        </authorList>
    </citation>
    <scope>NUCLEOTIDE SEQUENCE [LARGE SCALE GENOMIC DNA]</scope>
    <source>
        <strain evidence="2">Rf_01</strain>
        <tissue evidence="2">Aerial parts of the thallus</tissue>
    </source>
</reference>
<sequence length="131" mass="14155">MGGLTNDEPQKESDLFQFLNSMLQQVEESGGGPELELRSKIEALKTETQKVPQASTSGTINEVEVNNSLEFLSAKLAKVQSMIAEVESDPDAKSFLQDSASLWMPLITANADQRRAASSTPPDSQTPPSSK</sequence>
<proteinExistence type="predicted"/>
<name>A0ABD1YZJ9_9MARC</name>
<dbReference type="Proteomes" id="UP001605036">
    <property type="component" value="Unassembled WGS sequence"/>
</dbReference>
<accession>A0ABD1YZJ9</accession>
<comment type="caution">
    <text evidence="2">The sequence shown here is derived from an EMBL/GenBank/DDBJ whole genome shotgun (WGS) entry which is preliminary data.</text>
</comment>
<keyword evidence="3" id="KW-1185">Reference proteome</keyword>
<feature type="compositionally biased region" description="Low complexity" evidence="1">
    <location>
        <begin position="118"/>
        <end position="131"/>
    </location>
</feature>
<feature type="region of interest" description="Disordered" evidence="1">
    <location>
        <begin position="111"/>
        <end position="131"/>
    </location>
</feature>
<dbReference type="PANTHER" id="PTHR37727:SF1">
    <property type="entry name" value="ECOTROPIC VIRAL INTEGRATION SITE PROTEIN"/>
    <property type="match status" value="1"/>
</dbReference>
<evidence type="ECO:0000256" key="1">
    <source>
        <dbReference type="SAM" id="MobiDB-lite"/>
    </source>
</evidence>